<organism evidence="2 3">
    <name type="scientific">Prevotella intermedia</name>
    <dbReference type="NCBI Taxonomy" id="28131"/>
    <lineage>
        <taxon>Bacteria</taxon>
        <taxon>Pseudomonadati</taxon>
        <taxon>Bacteroidota</taxon>
        <taxon>Bacteroidia</taxon>
        <taxon>Bacteroidales</taxon>
        <taxon>Prevotellaceae</taxon>
        <taxon>Prevotella</taxon>
    </lineage>
</organism>
<dbReference type="AlphaFoldDB" id="A0A2D3L784"/>
<proteinExistence type="predicted"/>
<sequence length="147" mass="16494">MGNLNLRVERKWKKKDYTIGNLYIDGVFFSNVLEDTVRGLHQDMTPEEIQKIKVYGETAIPSGKYEVRITMSSRFRCPLPLLVNVPGYEGIRIHAGNTARDTHGCLLPGKNSSVGQVSNSRATMNVLQKRIEDTIAQGGKVFIQIED</sequence>
<evidence type="ECO:0000313" key="2">
    <source>
        <dbReference type="EMBL" id="ATV26391.1"/>
    </source>
</evidence>
<dbReference type="Pfam" id="PF18925">
    <property type="entry name" value="DUF5675"/>
    <property type="match status" value="1"/>
</dbReference>
<protein>
    <recommendedName>
        <fullName evidence="1">DUF5675 domain-containing protein</fullName>
    </recommendedName>
</protein>
<gene>
    <name evidence="2" type="ORF">CTM62_06455</name>
</gene>
<reference evidence="2 3" key="1">
    <citation type="submission" date="2017-11" db="EMBL/GenBank/DDBJ databases">
        <title>Genome sequencing of Prevotella intermedia KCOM 2837.</title>
        <authorList>
            <person name="Kook J.-K."/>
            <person name="Park S.-N."/>
            <person name="Lim Y.K."/>
        </authorList>
    </citation>
    <scope>NUCLEOTIDE SEQUENCE [LARGE SCALE GENOMIC DNA]</scope>
    <source>
        <strain evidence="2 3">KCOM 2837</strain>
    </source>
</reference>
<evidence type="ECO:0000259" key="1">
    <source>
        <dbReference type="Pfam" id="PF18925"/>
    </source>
</evidence>
<dbReference type="EMBL" id="CP024723">
    <property type="protein sequence ID" value="ATV26391.1"/>
    <property type="molecule type" value="Genomic_DNA"/>
</dbReference>
<accession>A0A2D3L784</accession>
<dbReference type="Proteomes" id="UP000229630">
    <property type="component" value="Chromosome 1"/>
</dbReference>
<evidence type="ECO:0000313" key="3">
    <source>
        <dbReference type="Proteomes" id="UP000229630"/>
    </source>
</evidence>
<dbReference type="RefSeq" id="WP_100019358.1">
    <property type="nucleotide sequence ID" value="NZ_CP024723.1"/>
</dbReference>
<name>A0A2D3L784_PREIN</name>
<feature type="domain" description="DUF5675" evidence="1">
    <location>
        <begin position="8"/>
        <end position="132"/>
    </location>
</feature>
<dbReference type="InterPro" id="IPR043732">
    <property type="entry name" value="DUF5675"/>
</dbReference>